<dbReference type="AlphaFoldDB" id="E6MJT1"/>
<evidence type="ECO:0000256" key="3">
    <source>
        <dbReference type="ARBA" id="ARBA00022630"/>
    </source>
</evidence>
<dbReference type="RefSeq" id="WP_006599688.1">
    <property type="nucleotide sequence ID" value="NZ_GL622359.1"/>
</dbReference>
<evidence type="ECO:0000256" key="5">
    <source>
        <dbReference type="ARBA" id="ARBA00022723"/>
    </source>
</evidence>
<keyword evidence="6 11" id="KW-0274">FAD</keyword>
<keyword evidence="2" id="KW-0813">Transport</keyword>
<name>E6MJT1_9FIRM</name>
<dbReference type="GO" id="GO:0051537">
    <property type="term" value="F:2 iron, 2 sulfur cluster binding"/>
    <property type="evidence" value="ECO:0007669"/>
    <property type="project" value="UniProtKB-KW"/>
</dbReference>
<dbReference type="NCBIfam" id="NF000798">
    <property type="entry name" value="PRK00054.1-3"/>
    <property type="match status" value="1"/>
</dbReference>
<evidence type="ECO:0000256" key="12">
    <source>
        <dbReference type="PIRSR" id="PIRSR006816-2"/>
    </source>
</evidence>
<evidence type="ECO:0000256" key="6">
    <source>
        <dbReference type="ARBA" id="ARBA00022827"/>
    </source>
</evidence>
<evidence type="ECO:0000256" key="11">
    <source>
        <dbReference type="PIRSR" id="PIRSR006816-1"/>
    </source>
</evidence>
<keyword evidence="4 12" id="KW-0001">2Fe-2S</keyword>
<dbReference type="InterPro" id="IPR017938">
    <property type="entry name" value="Riboflavin_synthase-like_b-brl"/>
</dbReference>
<dbReference type="PIRSF" id="PIRSF006816">
    <property type="entry name" value="Cyc3_hyd_g"/>
    <property type="match status" value="1"/>
</dbReference>
<feature type="binding site" evidence="12">
    <location>
        <position position="219"/>
    </location>
    <ligand>
        <name>[2Fe-2S] cluster</name>
        <dbReference type="ChEBI" id="CHEBI:190135"/>
    </ligand>
</feature>
<feature type="binding site" evidence="12">
    <location>
        <position position="204"/>
    </location>
    <ligand>
        <name>[2Fe-2S] cluster</name>
        <dbReference type="ChEBI" id="CHEBI:190135"/>
    </ligand>
</feature>
<feature type="binding site" evidence="12">
    <location>
        <position position="207"/>
    </location>
    <ligand>
        <name>[2Fe-2S] cluster</name>
        <dbReference type="ChEBI" id="CHEBI:190135"/>
    </ligand>
</feature>
<keyword evidence="14" id="KW-0560">Oxidoreductase</keyword>
<comment type="cofactor">
    <cofactor evidence="12">
        <name>[2Fe-2S] cluster</name>
        <dbReference type="ChEBI" id="CHEBI:190135"/>
    </cofactor>
    <text evidence="12">Binds 1 [2Fe-2S] cluster per subunit.</text>
</comment>
<keyword evidence="8 12" id="KW-0408">Iron</keyword>
<comment type="caution">
    <text evidence="14">The sequence shown here is derived from an EMBL/GenBank/DDBJ whole genome shotgun (WGS) entry which is preliminary data.</text>
</comment>
<evidence type="ECO:0000256" key="1">
    <source>
        <dbReference type="ARBA" id="ARBA00006422"/>
    </source>
</evidence>
<dbReference type="EMBL" id="AEQN01000030">
    <property type="protein sequence ID" value="EFV00670.1"/>
    <property type="molecule type" value="Genomic_DNA"/>
</dbReference>
<comment type="cofactor">
    <cofactor evidence="11">
        <name>FAD</name>
        <dbReference type="ChEBI" id="CHEBI:57692"/>
    </cofactor>
    <text evidence="11">Binds 1 FAD per subunit.</text>
</comment>
<dbReference type="InterPro" id="IPR017927">
    <property type="entry name" value="FAD-bd_FR_type"/>
</dbReference>
<evidence type="ECO:0000313" key="14">
    <source>
        <dbReference type="EMBL" id="EFV00670.1"/>
    </source>
</evidence>
<dbReference type="PANTHER" id="PTHR43513">
    <property type="entry name" value="DIHYDROOROTATE DEHYDROGENASE B (NAD(+)), ELECTRON TRANSFER SUBUNIT"/>
    <property type="match status" value="1"/>
</dbReference>
<organism evidence="14 15">
    <name type="scientific">Pseudoramibacter alactolyticus ATCC 23263</name>
    <dbReference type="NCBI Taxonomy" id="887929"/>
    <lineage>
        <taxon>Bacteria</taxon>
        <taxon>Bacillati</taxon>
        <taxon>Bacillota</taxon>
        <taxon>Clostridia</taxon>
        <taxon>Eubacteriales</taxon>
        <taxon>Eubacteriaceae</taxon>
        <taxon>Pseudoramibacter</taxon>
    </lineage>
</organism>
<keyword evidence="5 12" id="KW-0479">Metal-binding</keyword>
<keyword evidence="9 12" id="KW-0411">Iron-sulfur</keyword>
<dbReference type="InterPro" id="IPR037117">
    <property type="entry name" value="Dihydroorotate_DH_ele_sf"/>
</dbReference>
<feature type="binding site" evidence="11">
    <location>
        <begin position="59"/>
        <end position="61"/>
    </location>
    <ligand>
        <name>FAD</name>
        <dbReference type="ChEBI" id="CHEBI:57692"/>
    </ligand>
</feature>
<feature type="binding site" evidence="12">
    <location>
        <position position="199"/>
    </location>
    <ligand>
        <name>[2Fe-2S] cluster</name>
        <dbReference type="ChEBI" id="CHEBI:190135"/>
    </ligand>
</feature>
<dbReference type="Gene3D" id="3.40.50.80">
    <property type="entry name" value="Nucleotide-binding domain of ferredoxin-NADP reductase (FNR) module"/>
    <property type="match status" value="1"/>
</dbReference>
<dbReference type="PANTHER" id="PTHR43513:SF3">
    <property type="entry name" value="DIHYDROOROTATE DEHYDROGENASE B (NAD(+)), ELECTRON TRANSFER SUBUNIT-RELATED"/>
    <property type="match status" value="1"/>
</dbReference>
<reference evidence="14 15" key="1">
    <citation type="submission" date="2010-12" db="EMBL/GenBank/DDBJ databases">
        <authorList>
            <person name="Muzny D."/>
            <person name="Qin X."/>
            <person name="Deng J."/>
            <person name="Jiang H."/>
            <person name="Liu Y."/>
            <person name="Qu J."/>
            <person name="Song X.-Z."/>
            <person name="Zhang L."/>
            <person name="Thornton R."/>
            <person name="Coyle M."/>
            <person name="Francisco L."/>
            <person name="Jackson L."/>
            <person name="Javaid M."/>
            <person name="Korchina V."/>
            <person name="Kovar C."/>
            <person name="Mata R."/>
            <person name="Mathew T."/>
            <person name="Ngo R."/>
            <person name="Nguyen L."/>
            <person name="Nguyen N."/>
            <person name="Okwuonu G."/>
            <person name="Ongeri F."/>
            <person name="Pham C."/>
            <person name="Simmons D."/>
            <person name="Wilczek-Boney K."/>
            <person name="Hale W."/>
            <person name="Jakkamsetti A."/>
            <person name="Pham P."/>
            <person name="Ruth R."/>
            <person name="San Lucas F."/>
            <person name="Warren J."/>
            <person name="Zhang J."/>
            <person name="Zhao Z."/>
            <person name="Zhou C."/>
            <person name="Zhu D."/>
            <person name="Lee S."/>
            <person name="Bess C."/>
            <person name="Blankenburg K."/>
            <person name="Forbes L."/>
            <person name="Fu Q."/>
            <person name="Gubbala S."/>
            <person name="Hirani K."/>
            <person name="Jayaseelan J.C."/>
            <person name="Lara F."/>
            <person name="Munidasa M."/>
            <person name="Palculict T."/>
            <person name="Patil S."/>
            <person name="Pu L.-L."/>
            <person name="Saada N."/>
            <person name="Tang L."/>
            <person name="Weissenberger G."/>
            <person name="Zhu Y."/>
            <person name="Hemphill L."/>
            <person name="Shang Y."/>
            <person name="Youmans B."/>
            <person name="Ayvaz T."/>
            <person name="Ross M."/>
            <person name="Santibanez J."/>
            <person name="Aqrawi P."/>
            <person name="Gross S."/>
            <person name="Joshi V."/>
            <person name="Fowler G."/>
            <person name="Nazareth L."/>
            <person name="Reid J."/>
            <person name="Worley K."/>
            <person name="Petrosino J."/>
            <person name="Highlander S."/>
            <person name="Gibbs R."/>
        </authorList>
    </citation>
    <scope>NUCLEOTIDE SEQUENCE [LARGE SCALE GENOMIC DNA]</scope>
    <source>
        <strain evidence="14 15">ATCC 23263</strain>
    </source>
</reference>
<dbReference type="InterPro" id="IPR039261">
    <property type="entry name" value="FNR_nucleotide-bd"/>
</dbReference>
<dbReference type="GO" id="GO:0050660">
    <property type="term" value="F:flavin adenine dinucleotide binding"/>
    <property type="evidence" value="ECO:0007669"/>
    <property type="project" value="InterPro"/>
</dbReference>
<feature type="binding site" evidence="11">
    <location>
        <begin position="44"/>
        <end position="47"/>
    </location>
    <ligand>
        <name>FAD</name>
        <dbReference type="ChEBI" id="CHEBI:57692"/>
    </ligand>
</feature>
<comment type="cofactor">
    <cofactor evidence="10">
        <name>[2Fe-2S] cluster</name>
        <dbReference type="ChEBI" id="CHEBI:190135"/>
    </cofactor>
</comment>
<keyword evidence="15" id="KW-1185">Reference proteome</keyword>
<evidence type="ECO:0000256" key="2">
    <source>
        <dbReference type="ARBA" id="ARBA00022448"/>
    </source>
</evidence>
<dbReference type="CDD" id="cd06218">
    <property type="entry name" value="DHOD_e_trans"/>
    <property type="match status" value="1"/>
</dbReference>
<dbReference type="GO" id="GO:0006221">
    <property type="term" value="P:pyrimidine nucleotide biosynthetic process"/>
    <property type="evidence" value="ECO:0007669"/>
    <property type="project" value="InterPro"/>
</dbReference>
<dbReference type="HOGENOM" id="CLU_003827_1_2_9"/>
<dbReference type="STRING" id="887929.HMP0721_2266"/>
<dbReference type="Gene3D" id="2.40.30.10">
    <property type="entry name" value="Translation factors"/>
    <property type="match status" value="1"/>
</dbReference>
<evidence type="ECO:0000256" key="8">
    <source>
        <dbReference type="ARBA" id="ARBA00023004"/>
    </source>
</evidence>
<proteinExistence type="inferred from homology"/>
<evidence type="ECO:0000256" key="7">
    <source>
        <dbReference type="ARBA" id="ARBA00022982"/>
    </source>
</evidence>
<accession>E6MJT1</accession>
<gene>
    <name evidence="14" type="ORF">HMP0721_2266</name>
</gene>
<dbReference type="PROSITE" id="PS51384">
    <property type="entry name" value="FAD_FR"/>
    <property type="match status" value="1"/>
</dbReference>
<dbReference type="EC" id="1.3.5.2" evidence="14"/>
<evidence type="ECO:0000256" key="9">
    <source>
        <dbReference type="ARBA" id="ARBA00023014"/>
    </source>
</evidence>
<dbReference type="InterPro" id="IPR019480">
    <property type="entry name" value="Dihydroorotate_DH_Fe-S-bd"/>
</dbReference>
<comment type="similarity">
    <text evidence="1">Belongs to the PyrK family.</text>
</comment>
<feature type="binding site" evidence="11">
    <location>
        <begin position="66"/>
        <end position="67"/>
    </location>
    <ligand>
        <name>FAD</name>
        <dbReference type="ChEBI" id="CHEBI:57692"/>
    </ligand>
</feature>
<feature type="domain" description="FAD-binding FR-type" evidence="13">
    <location>
        <begin position="1"/>
        <end position="91"/>
    </location>
</feature>
<dbReference type="Proteomes" id="UP000004754">
    <property type="component" value="Unassembled WGS sequence"/>
</dbReference>
<dbReference type="GO" id="GO:0046872">
    <property type="term" value="F:metal ion binding"/>
    <property type="evidence" value="ECO:0007669"/>
    <property type="project" value="UniProtKB-KW"/>
</dbReference>
<dbReference type="SUPFAM" id="SSF52343">
    <property type="entry name" value="Ferredoxin reductase-like, C-terminal NADP-linked domain"/>
    <property type="match status" value="1"/>
</dbReference>
<evidence type="ECO:0000256" key="10">
    <source>
        <dbReference type="ARBA" id="ARBA00034078"/>
    </source>
</evidence>
<dbReference type="Pfam" id="PF10418">
    <property type="entry name" value="DHODB_Fe-S_bind"/>
    <property type="match status" value="1"/>
</dbReference>
<sequence length="236" mass="25679">MAVIKSNYAVAEGIYLMEVAWEGTILPGQFFMVRAWDRDPLLSRPISVHDYAAGVVTFLYQVKGRGTQILSRLDPMASIMLEGPFGNGFPRIRGNLLAVGGGIGIAPLLCAVRQFKAAHKHKKARVYLGYSRESYRVEAFDAVADEVVVNIGGIITDNVTAKRGETVIACGPNVMMRALCGVVPEKFPVHFSLEERMACGMGVCLGCSIPTASGNRRVCHDGPVFERSEIIWEGMA</sequence>
<protein>
    <submittedName>
        <fullName evidence="14">Dihydroorotate dehydrogenase, electron transfer subunit</fullName>
        <ecNumber evidence="14">1.3.5.2</ecNumber>
    </submittedName>
</protein>
<dbReference type="InterPro" id="IPR012165">
    <property type="entry name" value="Cyt_c3_hydrogenase_gsu"/>
</dbReference>
<evidence type="ECO:0000256" key="4">
    <source>
        <dbReference type="ARBA" id="ARBA00022714"/>
    </source>
</evidence>
<keyword evidence="3 11" id="KW-0285">Flavoprotein</keyword>
<dbReference type="InterPro" id="IPR050353">
    <property type="entry name" value="PyrK_electron_transfer"/>
</dbReference>
<keyword evidence="7" id="KW-0249">Electron transport</keyword>
<dbReference type="SUPFAM" id="SSF63380">
    <property type="entry name" value="Riboflavin synthase domain-like"/>
    <property type="match status" value="1"/>
</dbReference>
<dbReference type="GO" id="GO:0106430">
    <property type="term" value="F:dihydroorotate dehydrogenase (quinone) activity"/>
    <property type="evidence" value="ECO:0007669"/>
    <property type="project" value="UniProtKB-EC"/>
</dbReference>
<evidence type="ECO:0000313" key="15">
    <source>
        <dbReference type="Proteomes" id="UP000004754"/>
    </source>
</evidence>
<evidence type="ECO:0000259" key="13">
    <source>
        <dbReference type="PROSITE" id="PS51384"/>
    </source>
</evidence>
<dbReference type="OrthoDB" id="9789468at2"/>
<dbReference type="eggNOG" id="COG0543">
    <property type="taxonomic scope" value="Bacteria"/>
</dbReference>
<dbReference type="Gene3D" id="2.10.240.10">
    <property type="entry name" value="Dihydroorotate dehydrogenase, electron transfer subunit"/>
    <property type="match status" value="1"/>
</dbReference>